<accession>A0ACA9Q9L2</accession>
<evidence type="ECO:0000313" key="2">
    <source>
        <dbReference type="Proteomes" id="UP000789702"/>
    </source>
</evidence>
<feature type="non-terminal residue" evidence="1">
    <location>
        <position position="79"/>
    </location>
</feature>
<dbReference type="EMBL" id="CAJVPU010042386">
    <property type="protein sequence ID" value="CAG8743405.1"/>
    <property type="molecule type" value="Genomic_DNA"/>
</dbReference>
<proteinExistence type="predicted"/>
<organism evidence="1 2">
    <name type="scientific">Dentiscutata heterogama</name>
    <dbReference type="NCBI Taxonomy" id="1316150"/>
    <lineage>
        <taxon>Eukaryota</taxon>
        <taxon>Fungi</taxon>
        <taxon>Fungi incertae sedis</taxon>
        <taxon>Mucoromycota</taxon>
        <taxon>Glomeromycotina</taxon>
        <taxon>Glomeromycetes</taxon>
        <taxon>Diversisporales</taxon>
        <taxon>Gigasporaceae</taxon>
        <taxon>Dentiscutata</taxon>
    </lineage>
</organism>
<keyword evidence="2" id="KW-1185">Reference proteome</keyword>
<feature type="non-terminal residue" evidence="1">
    <location>
        <position position="1"/>
    </location>
</feature>
<comment type="caution">
    <text evidence="1">The sequence shown here is derived from an EMBL/GenBank/DDBJ whole genome shotgun (WGS) entry which is preliminary data.</text>
</comment>
<protein>
    <submittedName>
        <fullName evidence="1">16504_t:CDS:1</fullName>
    </submittedName>
</protein>
<dbReference type="Proteomes" id="UP000789702">
    <property type="component" value="Unassembled WGS sequence"/>
</dbReference>
<evidence type="ECO:0000313" key="1">
    <source>
        <dbReference type="EMBL" id="CAG8743405.1"/>
    </source>
</evidence>
<gene>
    <name evidence="1" type="ORF">DHETER_LOCUS14193</name>
</gene>
<name>A0ACA9Q9L2_9GLOM</name>
<sequence length="79" mass="8926">KSNVALSILHEALKKQPGIFKLDVLDYQKQPPTKDQLRNIVQYLGIEHDLNKILREDTSTAAGEESMQETIKAAHNVNE</sequence>
<reference evidence="1" key="1">
    <citation type="submission" date="2021-06" db="EMBL/GenBank/DDBJ databases">
        <authorList>
            <person name="Kallberg Y."/>
            <person name="Tangrot J."/>
            <person name="Rosling A."/>
        </authorList>
    </citation>
    <scope>NUCLEOTIDE SEQUENCE</scope>
    <source>
        <strain evidence="1">IL203A</strain>
    </source>
</reference>